<sequence>MAPSSRNPVTWDEYEGRLSPTASTTSLSASAAADEETALIDDGDDVSPSRGPSNHPLAGRRRSSVTNHLAAIVDIGGVNSLASFARSWQRAAGFQEVLPRRPSFVYVDTDSSTAEPTAIQYGRSNVEPSTPGPETSLLRQHLQASPPQQGPSAPAEHQLSAGPGASASENDGFRERESKALDAEMASGALLGNGIGSPSTRSSIFNIPPHLSEAPVIGSYGSWRSSHYGTIGGGSLRARPRTSVADVWPAAEEEVEDDAAHGEHEPILVREVKQGDKVVLTVEGQSTLPQSVFNSINAIIGVGLLSLPLAFNMSGWIVGLILLTLTALVTAYTSKLLAKCMDYDASLITYSDLAYVSFGTKARVIVSALFTLELVAACVALVILFADSLHLLLPSVASVNSWKCVCALLVLVLNALPLRFLSYTSVIGIFSTFCIVCIVVIDGLVKPTAPGSLWEPAQTTLLPSNWLAVPLAYGLLASPWGAHSVFPSIYRDMRHPHKWGKAVNVTFSFSYVLDSCLAVVGVLMFGDGIKDAITSNILKSGGFPQALTILMCICVAIIPLTKIPLNARPLITTADVLAGIHPSTLHHHHLHNMPATRRAQLLIHLTRFAIRLCVVAILLAISIAFPAFDSVCAFLGAALCTLISIILPISFYLKLFWKDVSAREKMVLYCLLGLFSVFGTAGTIWTFLPKPLIGLE</sequence>
<evidence type="ECO:0000313" key="11">
    <source>
        <dbReference type="EMBL" id="KAK0384801.1"/>
    </source>
</evidence>
<dbReference type="PANTHER" id="PTHR22950:SF692">
    <property type="entry name" value="TRANSMEMBRANE AMINO ACID TRANSPORTER FAMILY PROTEIN"/>
    <property type="match status" value="1"/>
</dbReference>
<feature type="compositionally biased region" description="Acidic residues" evidence="8">
    <location>
        <begin position="33"/>
        <end position="45"/>
    </location>
</feature>
<accession>A0AA39GCU8</accession>
<dbReference type="Proteomes" id="UP001175261">
    <property type="component" value="Unassembled WGS sequence"/>
</dbReference>
<dbReference type="InterPro" id="IPR013057">
    <property type="entry name" value="AA_transpt_TM"/>
</dbReference>
<comment type="subcellular location">
    <subcellularLocation>
        <location evidence="1">Membrane</location>
        <topology evidence="1">Multi-pass membrane protein</topology>
    </subcellularLocation>
</comment>
<evidence type="ECO:0000256" key="9">
    <source>
        <dbReference type="SAM" id="Phobius"/>
    </source>
</evidence>
<reference evidence="11" key="1">
    <citation type="submission" date="2022-10" db="EMBL/GenBank/DDBJ databases">
        <title>Determination and structural analysis of whole genome sequence of Sarocladium strictum F4-1.</title>
        <authorList>
            <person name="Hu L."/>
            <person name="Jiang Y."/>
        </authorList>
    </citation>
    <scope>NUCLEOTIDE SEQUENCE</scope>
    <source>
        <strain evidence="11">F4-1</strain>
    </source>
</reference>
<evidence type="ECO:0000256" key="7">
    <source>
        <dbReference type="ARBA" id="ARBA00023136"/>
    </source>
</evidence>
<evidence type="ECO:0000259" key="10">
    <source>
        <dbReference type="Pfam" id="PF01490"/>
    </source>
</evidence>
<keyword evidence="4 9" id="KW-0812">Transmembrane</keyword>
<feature type="transmembrane region" description="Helical" evidence="9">
    <location>
        <begin position="392"/>
        <end position="413"/>
    </location>
</feature>
<feature type="compositionally biased region" description="Low complexity" evidence="8">
    <location>
        <begin position="143"/>
        <end position="155"/>
    </location>
</feature>
<evidence type="ECO:0000256" key="3">
    <source>
        <dbReference type="ARBA" id="ARBA00022448"/>
    </source>
</evidence>
<dbReference type="EMBL" id="JAPDFR010000007">
    <property type="protein sequence ID" value="KAK0384801.1"/>
    <property type="molecule type" value="Genomic_DNA"/>
</dbReference>
<evidence type="ECO:0000256" key="1">
    <source>
        <dbReference type="ARBA" id="ARBA00004141"/>
    </source>
</evidence>
<feature type="transmembrane region" description="Helical" evidence="9">
    <location>
        <begin position="364"/>
        <end position="386"/>
    </location>
</feature>
<evidence type="ECO:0000256" key="8">
    <source>
        <dbReference type="SAM" id="MobiDB-lite"/>
    </source>
</evidence>
<evidence type="ECO:0000256" key="4">
    <source>
        <dbReference type="ARBA" id="ARBA00022692"/>
    </source>
</evidence>
<dbReference type="AlphaFoldDB" id="A0AA39GCU8"/>
<keyword evidence="12" id="KW-1185">Reference proteome</keyword>
<proteinExistence type="inferred from homology"/>
<gene>
    <name evidence="11" type="ORF">NLU13_7279</name>
</gene>
<name>A0AA39GCU8_SARSR</name>
<evidence type="ECO:0000256" key="2">
    <source>
        <dbReference type="ARBA" id="ARBA00008066"/>
    </source>
</evidence>
<evidence type="ECO:0000313" key="12">
    <source>
        <dbReference type="Proteomes" id="UP001175261"/>
    </source>
</evidence>
<feature type="transmembrane region" description="Helical" evidence="9">
    <location>
        <begin position="465"/>
        <end position="490"/>
    </location>
</feature>
<feature type="region of interest" description="Disordered" evidence="8">
    <location>
        <begin position="109"/>
        <end position="175"/>
    </location>
</feature>
<feature type="transmembrane region" description="Helical" evidence="9">
    <location>
        <begin position="608"/>
        <end position="628"/>
    </location>
</feature>
<feature type="region of interest" description="Disordered" evidence="8">
    <location>
        <begin position="1"/>
        <end position="63"/>
    </location>
</feature>
<feature type="transmembrane region" description="Helical" evidence="9">
    <location>
        <begin position="667"/>
        <end position="688"/>
    </location>
</feature>
<feature type="compositionally biased region" description="Low complexity" evidence="8">
    <location>
        <begin position="21"/>
        <end position="32"/>
    </location>
</feature>
<keyword evidence="6 9" id="KW-1133">Transmembrane helix</keyword>
<feature type="transmembrane region" description="Helical" evidence="9">
    <location>
        <begin position="502"/>
        <end position="523"/>
    </location>
</feature>
<comment type="caution">
    <text evidence="11">The sequence shown here is derived from an EMBL/GenBank/DDBJ whole genome shotgun (WGS) entry which is preliminary data.</text>
</comment>
<dbReference type="PANTHER" id="PTHR22950">
    <property type="entry name" value="AMINO ACID TRANSPORTER"/>
    <property type="match status" value="1"/>
</dbReference>
<feature type="domain" description="Amino acid transporter transmembrane" evidence="10">
    <location>
        <begin position="285"/>
        <end position="685"/>
    </location>
</feature>
<dbReference type="GO" id="GO:0005774">
    <property type="term" value="C:vacuolar membrane"/>
    <property type="evidence" value="ECO:0007669"/>
    <property type="project" value="TreeGrafter"/>
</dbReference>
<dbReference type="GO" id="GO:0015179">
    <property type="term" value="F:L-amino acid transmembrane transporter activity"/>
    <property type="evidence" value="ECO:0007669"/>
    <property type="project" value="TreeGrafter"/>
</dbReference>
<keyword evidence="3" id="KW-0813">Transport</keyword>
<comment type="similarity">
    <text evidence="2">Belongs to the amino acid/polyamine transporter 2 family.</text>
</comment>
<feature type="transmembrane region" description="Helical" evidence="9">
    <location>
        <begin position="543"/>
        <end position="561"/>
    </location>
</feature>
<feature type="transmembrane region" description="Helical" evidence="9">
    <location>
        <begin position="420"/>
        <end position="445"/>
    </location>
</feature>
<protein>
    <recommendedName>
        <fullName evidence="10">Amino acid transporter transmembrane domain-containing protein</fullName>
    </recommendedName>
</protein>
<dbReference type="Pfam" id="PF01490">
    <property type="entry name" value="Aa_trans"/>
    <property type="match status" value="1"/>
</dbReference>
<organism evidence="11 12">
    <name type="scientific">Sarocladium strictum</name>
    <name type="common">Black bundle disease fungus</name>
    <name type="synonym">Acremonium strictum</name>
    <dbReference type="NCBI Taxonomy" id="5046"/>
    <lineage>
        <taxon>Eukaryota</taxon>
        <taxon>Fungi</taxon>
        <taxon>Dikarya</taxon>
        <taxon>Ascomycota</taxon>
        <taxon>Pezizomycotina</taxon>
        <taxon>Sordariomycetes</taxon>
        <taxon>Hypocreomycetidae</taxon>
        <taxon>Hypocreales</taxon>
        <taxon>Sarocladiaceae</taxon>
        <taxon>Sarocladium</taxon>
    </lineage>
</organism>
<feature type="transmembrane region" description="Helical" evidence="9">
    <location>
        <begin position="634"/>
        <end position="655"/>
    </location>
</feature>
<keyword evidence="7 9" id="KW-0472">Membrane</keyword>
<keyword evidence="5" id="KW-0029">Amino-acid transport</keyword>
<evidence type="ECO:0000256" key="5">
    <source>
        <dbReference type="ARBA" id="ARBA00022970"/>
    </source>
</evidence>
<evidence type="ECO:0000256" key="6">
    <source>
        <dbReference type="ARBA" id="ARBA00022989"/>
    </source>
</evidence>
<feature type="transmembrane region" description="Helical" evidence="9">
    <location>
        <begin position="317"/>
        <end position="338"/>
    </location>
</feature>